<organism evidence="1 2">
    <name type="scientific">Frankliniella fusca</name>
    <dbReference type="NCBI Taxonomy" id="407009"/>
    <lineage>
        <taxon>Eukaryota</taxon>
        <taxon>Metazoa</taxon>
        <taxon>Ecdysozoa</taxon>
        <taxon>Arthropoda</taxon>
        <taxon>Hexapoda</taxon>
        <taxon>Insecta</taxon>
        <taxon>Pterygota</taxon>
        <taxon>Neoptera</taxon>
        <taxon>Paraneoptera</taxon>
        <taxon>Thysanoptera</taxon>
        <taxon>Terebrantia</taxon>
        <taxon>Thripoidea</taxon>
        <taxon>Thripidae</taxon>
        <taxon>Frankliniella</taxon>
    </lineage>
</organism>
<comment type="caution">
    <text evidence="1">The sequence shown here is derived from an EMBL/GenBank/DDBJ whole genome shotgun (WGS) entry which is preliminary data.</text>
</comment>
<dbReference type="AlphaFoldDB" id="A0AAE1GUU4"/>
<name>A0AAE1GUU4_9NEOP</name>
<evidence type="ECO:0000313" key="1">
    <source>
        <dbReference type="EMBL" id="KAK3909278.1"/>
    </source>
</evidence>
<reference evidence="1" key="1">
    <citation type="submission" date="2021-07" db="EMBL/GenBank/DDBJ databases">
        <authorList>
            <person name="Catto M.A."/>
            <person name="Jacobson A."/>
            <person name="Kennedy G."/>
            <person name="Labadie P."/>
            <person name="Hunt B.G."/>
            <person name="Srinivasan R."/>
        </authorList>
    </citation>
    <scope>NUCLEOTIDE SEQUENCE</scope>
    <source>
        <strain evidence="1">PL_HMW_Pooled</strain>
        <tissue evidence="1">Head</tissue>
    </source>
</reference>
<dbReference type="Proteomes" id="UP001219518">
    <property type="component" value="Unassembled WGS sequence"/>
</dbReference>
<dbReference type="PANTHER" id="PTHR35450">
    <property type="entry name" value="REVERSE TRANSCRIPTASE DOMAIN-CONTAINING PROTEIN"/>
    <property type="match status" value="1"/>
</dbReference>
<sequence>MQQLLDAVSTAAEWIGLRFNAKKCATLCLEKKKAIAVNTHVQGDIIGHLSDGETYQHLGVPTGFRADQTPSETIERMLLDIHSVEKSLLAPWQKLDALRTFVVPQIQFALQTALIQKTSLAEVDRQIKRVAKGALHLPRRASPEVVFLPTYQGGANILPLADLADISAVTHAFRLLTSPDPAVSTVAELSLKRTASKYLNSNAGWDDAAAYLSGVNIRNTSAFATIWSHARSATKRLTSKIPGIHWSWCEERSTICIQWPTPDREPDRIEDETTAHVLNHCMLHSRAYNNRHRSVLHNLVTHMQSTKNLRIERAVPEADSRLMPDLVVIDNDRKLAIIVDVACPFDNRQDAFLEKRNEKISKYTPICNILKTKGYRAIVDAVLVGSLGSWDPANFQALNLLGIPKHKKEHLIRKSISDVIRWSRDVYVEHMCGHRQYSKDVVLDLKQ</sequence>
<protein>
    <recommendedName>
        <fullName evidence="3">Reverse transcriptase domain-containing protein</fullName>
    </recommendedName>
</protein>
<reference evidence="1" key="2">
    <citation type="journal article" date="2023" name="BMC Genomics">
        <title>Pest status, molecular evolution, and epigenetic factors derived from the genome assembly of Frankliniella fusca, a thysanopteran phytovirus vector.</title>
        <authorList>
            <person name="Catto M.A."/>
            <person name="Labadie P.E."/>
            <person name="Jacobson A.L."/>
            <person name="Kennedy G.G."/>
            <person name="Srinivasan R."/>
            <person name="Hunt B.G."/>
        </authorList>
    </citation>
    <scope>NUCLEOTIDE SEQUENCE</scope>
    <source>
        <strain evidence="1">PL_HMW_Pooled</strain>
    </source>
</reference>
<dbReference type="PANTHER" id="PTHR35450:SF2">
    <property type="entry name" value="REVERSE TRANSCRIPTASE DOMAIN-CONTAINING PROTEIN"/>
    <property type="match status" value="1"/>
</dbReference>
<evidence type="ECO:0008006" key="3">
    <source>
        <dbReference type="Google" id="ProtNLM"/>
    </source>
</evidence>
<proteinExistence type="predicted"/>
<evidence type="ECO:0000313" key="2">
    <source>
        <dbReference type="Proteomes" id="UP001219518"/>
    </source>
</evidence>
<dbReference type="EMBL" id="JAHWGI010000088">
    <property type="protein sequence ID" value="KAK3909278.1"/>
    <property type="molecule type" value="Genomic_DNA"/>
</dbReference>
<gene>
    <name evidence="1" type="ORF">KUF71_019333</name>
</gene>
<accession>A0AAE1GUU4</accession>
<keyword evidence="2" id="KW-1185">Reference proteome</keyword>